<proteinExistence type="predicted"/>
<evidence type="ECO:0000313" key="3">
    <source>
        <dbReference type="Proteomes" id="UP000294508"/>
    </source>
</evidence>
<comment type="caution">
    <text evidence="2">The sequence shown here is derived from an EMBL/GenBank/DDBJ whole genome shotgun (WGS) entry which is preliminary data.</text>
</comment>
<dbReference type="Pfam" id="PF05235">
    <property type="entry name" value="CHAD"/>
    <property type="match status" value="1"/>
</dbReference>
<dbReference type="AlphaFoldDB" id="A0A4R2HPI8"/>
<dbReference type="RefSeq" id="WP_158441127.1">
    <property type="nucleotide sequence ID" value="NZ_SLWN01000003.1"/>
</dbReference>
<dbReference type="Gene3D" id="1.40.20.10">
    <property type="entry name" value="CHAD domain"/>
    <property type="match status" value="1"/>
</dbReference>
<dbReference type="SMART" id="SM00880">
    <property type="entry name" value="CHAD"/>
    <property type="match status" value="1"/>
</dbReference>
<reference evidence="2 3" key="1">
    <citation type="journal article" date="2015" name="Stand. Genomic Sci.">
        <title>Genomic Encyclopedia of Bacterial and Archaeal Type Strains, Phase III: the genomes of soil and plant-associated and newly described type strains.</title>
        <authorList>
            <person name="Whitman W.B."/>
            <person name="Woyke T."/>
            <person name="Klenk H.P."/>
            <person name="Zhou Y."/>
            <person name="Lilburn T.G."/>
            <person name="Beck B.J."/>
            <person name="De Vos P."/>
            <person name="Vandamme P."/>
            <person name="Eisen J.A."/>
            <person name="Garrity G."/>
            <person name="Hugenholtz P."/>
            <person name="Kyrpides N.C."/>
        </authorList>
    </citation>
    <scope>NUCLEOTIDE SEQUENCE [LARGE SCALE GENOMIC DNA]</scope>
    <source>
        <strain evidence="2 3">VKM Ac-2572</strain>
    </source>
</reference>
<dbReference type="EMBL" id="SLWN01000003">
    <property type="protein sequence ID" value="TCO33084.1"/>
    <property type="molecule type" value="Genomic_DNA"/>
</dbReference>
<dbReference type="PROSITE" id="PS51708">
    <property type="entry name" value="CHAD"/>
    <property type="match status" value="1"/>
</dbReference>
<name>A0A4R2HPI8_9ACTN</name>
<dbReference type="PANTHER" id="PTHR39339">
    <property type="entry name" value="SLR1444 PROTEIN"/>
    <property type="match status" value="1"/>
</dbReference>
<dbReference type="PANTHER" id="PTHR39339:SF1">
    <property type="entry name" value="CHAD DOMAIN-CONTAINING PROTEIN"/>
    <property type="match status" value="1"/>
</dbReference>
<protein>
    <submittedName>
        <fullName evidence="2">CHAD domain-containing protein</fullName>
    </submittedName>
</protein>
<evidence type="ECO:0000259" key="1">
    <source>
        <dbReference type="PROSITE" id="PS51708"/>
    </source>
</evidence>
<dbReference type="OrthoDB" id="9777271at2"/>
<evidence type="ECO:0000313" key="2">
    <source>
        <dbReference type="EMBL" id="TCO33084.1"/>
    </source>
</evidence>
<dbReference type="InterPro" id="IPR038186">
    <property type="entry name" value="CHAD_dom_sf"/>
</dbReference>
<organism evidence="2 3">
    <name type="scientific">Kribbella steppae</name>
    <dbReference type="NCBI Taxonomy" id="2512223"/>
    <lineage>
        <taxon>Bacteria</taxon>
        <taxon>Bacillati</taxon>
        <taxon>Actinomycetota</taxon>
        <taxon>Actinomycetes</taxon>
        <taxon>Propionibacteriales</taxon>
        <taxon>Kribbellaceae</taxon>
        <taxon>Kribbella</taxon>
    </lineage>
</organism>
<dbReference type="Proteomes" id="UP000294508">
    <property type="component" value="Unassembled WGS sequence"/>
</dbReference>
<accession>A0A4R2HPI8</accession>
<keyword evidence="3" id="KW-1185">Reference proteome</keyword>
<gene>
    <name evidence="2" type="ORF">EV652_10383</name>
</gene>
<dbReference type="InterPro" id="IPR007899">
    <property type="entry name" value="CHAD_dom"/>
</dbReference>
<sequence>MAAEFVVDEAVGPSCIEVLTDALPVRVDVHHTERKVWFDTHDWRLFRAGLLLEHHVRKRESWLVLSDLEGQRISRQPTGRTAVTAHSLPEGVTRDRVLELIGVRALLSRVVASGPVQGLSVLGPEQKTVARIVVEGPTTVRDGAAVGLRARIESLRGYDKDAAKVCRTLDAIPGFGPAKEPLFESVLRAAGLDPRSFRSKPDLEFIPRIPATQAFAGTLTQLRAIVLDNVEGTLRQLDTEFLHDLRVTVRRTRAVLKFAHGTIDEDIRARYAVELKWLADQTSLSRDLDVYLLGFDDLVSRVSASSELEPFHEQLTRHCTRAHAVLNRALRSERFAALLDGWQRELTVPEPVERPVIEVADELLSRAWKRVAKRGDAITDASPAEAVHDLRKRCKELRYLLEFFSSLYGADARSEAVSELKLLQDILGEFQDAEAQRISVHQYAVELAKAGTPPATLMAMGRIEHHLQLRQDAARAEVADRWHRFNRKHNQRLYARMVTSR</sequence>
<feature type="domain" description="CHAD" evidence="1">
    <location>
        <begin position="208"/>
        <end position="487"/>
    </location>
</feature>